<sequence>MFTIGPEKRHEKQTNLVGAVQQQDPLCRAGPGAKIRIDKEQRKINTHCDLLIPSNKLYCSSGGRRFGAAGTAKLLFSFRISPRDRRKRFKRRMSERGLSDKTLGSWTRDKRTGPEIRLSVQIQTLKTTHAMSTAFIPLLIVTAISVTIT</sequence>
<organism evidence="1 2">
    <name type="scientific">Eumeta variegata</name>
    <name type="common">Bagworm moth</name>
    <name type="synonym">Eumeta japonica</name>
    <dbReference type="NCBI Taxonomy" id="151549"/>
    <lineage>
        <taxon>Eukaryota</taxon>
        <taxon>Metazoa</taxon>
        <taxon>Ecdysozoa</taxon>
        <taxon>Arthropoda</taxon>
        <taxon>Hexapoda</taxon>
        <taxon>Insecta</taxon>
        <taxon>Pterygota</taxon>
        <taxon>Neoptera</taxon>
        <taxon>Endopterygota</taxon>
        <taxon>Lepidoptera</taxon>
        <taxon>Glossata</taxon>
        <taxon>Ditrysia</taxon>
        <taxon>Tineoidea</taxon>
        <taxon>Psychidae</taxon>
        <taxon>Oiketicinae</taxon>
        <taxon>Eumeta</taxon>
    </lineage>
</organism>
<protein>
    <submittedName>
        <fullName evidence="1">Uncharacterized protein</fullName>
    </submittedName>
</protein>
<dbReference type="EMBL" id="BGZK01001326">
    <property type="protein sequence ID" value="GBP77325.1"/>
    <property type="molecule type" value="Genomic_DNA"/>
</dbReference>
<dbReference type="AlphaFoldDB" id="A0A4C1YSM0"/>
<proteinExistence type="predicted"/>
<comment type="caution">
    <text evidence="1">The sequence shown here is derived from an EMBL/GenBank/DDBJ whole genome shotgun (WGS) entry which is preliminary data.</text>
</comment>
<reference evidence="1 2" key="1">
    <citation type="journal article" date="2019" name="Commun. Biol.">
        <title>The bagworm genome reveals a unique fibroin gene that provides high tensile strength.</title>
        <authorList>
            <person name="Kono N."/>
            <person name="Nakamura H."/>
            <person name="Ohtoshi R."/>
            <person name="Tomita M."/>
            <person name="Numata K."/>
            <person name="Arakawa K."/>
        </authorList>
    </citation>
    <scope>NUCLEOTIDE SEQUENCE [LARGE SCALE GENOMIC DNA]</scope>
</reference>
<accession>A0A4C1YSM0</accession>
<keyword evidence="2" id="KW-1185">Reference proteome</keyword>
<evidence type="ECO:0000313" key="1">
    <source>
        <dbReference type="EMBL" id="GBP77325.1"/>
    </source>
</evidence>
<dbReference type="Proteomes" id="UP000299102">
    <property type="component" value="Unassembled WGS sequence"/>
</dbReference>
<name>A0A4C1YSM0_EUMVA</name>
<gene>
    <name evidence="1" type="ORF">EVAR_38143_1</name>
</gene>
<evidence type="ECO:0000313" key="2">
    <source>
        <dbReference type="Proteomes" id="UP000299102"/>
    </source>
</evidence>